<comment type="function">
    <text evidence="5">Catalyzes the methylation of C-1 in cobalt-precorrin-5B to form cobalt-precorrin-6A.</text>
</comment>
<keyword evidence="4 5" id="KW-0949">S-adenosyl-L-methionine</keyword>
<dbReference type="GO" id="GO:0032259">
    <property type="term" value="P:methylation"/>
    <property type="evidence" value="ECO:0007669"/>
    <property type="project" value="UniProtKB-KW"/>
</dbReference>
<evidence type="ECO:0000256" key="1">
    <source>
        <dbReference type="ARBA" id="ARBA00022573"/>
    </source>
</evidence>
<name>A0A7G6E0S4_THEFR</name>
<comment type="catalytic activity">
    <reaction evidence="5">
        <text>Co-precorrin-5B + S-adenosyl-L-methionine = Co-precorrin-6A + S-adenosyl-L-homocysteine</text>
        <dbReference type="Rhea" id="RHEA:26285"/>
        <dbReference type="ChEBI" id="CHEBI:57856"/>
        <dbReference type="ChEBI" id="CHEBI:59789"/>
        <dbReference type="ChEBI" id="CHEBI:60063"/>
        <dbReference type="ChEBI" id="CHEBI:60064"/>
        <dbReference type="EC" id="2.1.1.195"/>
    </reaction>
</comment>
<sequence length="365" mass="38724">MQEKKLRPGFTTGSAATAAALAAALTALNGMEYEKVTITTPLGTPLHIPVQFKGVADGLVTYSVIKDGGDDPDVTNGCEIQAAVALTTDERITIKGGKGVGIVTKPGLSTPVGEPAINPVPRQMIIDSVKKCLPPDKGAIITISVPLGESIAKKTLNSHLGIIGGISILGTTGIVYPMSEEAYKTSLTPQLDVIKALGYETLVLTPGRIGQRCAEQFGFSGEYICLTSNYLGYMLEQAVEKGFRKLILAGHPGKLVKLAAGVFHTHNRMGDGRLEAMAAAAAVLDAPAALVKDIFYSLTTEAAIQLIDQWEKRNEFWTLLAHRAIEKVGKYLFQEASVSLIFFNYQGQVLGSADPGNLIGGLLNE</sequence>
<proteinExistence type="inferred from homology"/>
<keyword evidence="1 5" id="KW-0169">Cobalamin biosynthesis</keyword>
<dbReference type="AlphaFoldDB" id="A0A7G6E0S4"/>
<gene>
    <name evidence="5 6" type="primary">cbiD</name>
    <name evidence="6" type="ORF">BR63_04755</name>
</gene>
<evidence type="ECO:0000256" key="5">
    <source>
        <dbReference type="HAMAP-Rule" id="MF_00787"/>
    </source>
</evidence>
<dbReference type="OrthoDB" id="6439987at2"/>
<keyword evidence="7" id="KW-1185">Reference proteome</keyword>
<dbReference type="GO" id="GO:0008168">
    <property type="term" value="F:methyltransferase activity"/>
    <property type="evidence" value="ECO:0007669"/>
    <property type="project" value="UniProtKB-UniRule"/>
</dbReference>
<dbReference type="UniPathway" id="UPA00148">
    <property type="reaction ID" value="UER00227"/>
</dbReference>
<dbReference type="PANTHER" id="PTHR35863:SF1">
    <property type="entry name" value="COBALT-PRECORRIN-5B C(1)-METHYLTRANSFERASE"/>
    <property type="match status" value="1"/>
</dbReference>
<organism evidence="6 7">
    <name type="scientific">Thermanaerosceptrum fracticalcis</name>
    <dbReference type="NCBI Taxonomy" id="1712410"/>
    <lineage>
        <taxon>Bacteria</taxon>
        <taxon>Bacillati</taxon>
        <taxon>Bacillota</taxon>
        <taxon>Clostridia</taxon>
        <taxon>Eubacteriales</taxon>
        <taxon>Peptococcaceae</taxon>
        <taxon>Thermanaerosceptrum</taxon>
    </lineage>
</organism>
<dbReference type="Pfam" id="PF01888">
    <property type="entry name" value="CbiD"/>
    <property type="match status" value="1"/>
</dbReference>
<dbReference type="KEGG" id="tfr:BR63_04755"/>
<evidence type="ECO:0000313" key="6">
    <source>
        <dbReference type="EMBL" id="QNB45678.1"/>
    </source>
</evidence>
<dbReference type="EC" id="2.1.1.195" evidence="5"/>
<dbReference type="Proteomes" id="UP000515847">
    <property type="component" value="Chromosome"/>
</dbReference>
<reference evidence="6 7" key="1">
    <citation type="journal article" date="2019" name="Front. Microbiol.">
        <title>Thermoanaerosceptrum fracticalcis gen. nov. sp. nov., a Novel Fumarate-Fermenting Microorganism From a Deep Fractured Carbonate Aquifer of the US Great Basin.</title>
        <authorList>
            <person name="Hamilton-Brehm S.D."/>
            <person name="Stewart L.E."/>
            <person name="Zavarin M."/>
            <person name="Caldwell M."/>
            <person name="Lawson P.A."/>
            <person name="Onstott T.C."/>
            <person name="Grzymski J."/>
            <person name="Neveux I."/>
            <person name="Lollar B.S."/>
            <person name="Russell C.E."/>
            <person name="Moser D.P."/>
        </authorList>
    </citation>
    <scope>NUCLEOTIDE SEQUENCE [LARGE SCALE GENOMIC DNA]</scope>
    <source>
        <strain evidence="6 7">DRI-13</strain>
    </source>
</reference>
<dbReference type="RefSeq" id="WP_034419839.1">
    <property type="nucleotide sequence ID" value="NZ_CP045798.1"/>
</dbReference>
<dbReference type="Gene3D" id="3.30.2110.10">
    <property type="entry name" value="CbiD-like"/>
    <property type="match status" value="1"/>
</dbReference>
<dbReference type="PIRSF" id="PIRSF026782">
    <property type="entry name" value="CbiD"/>
    <property type="match status" value="1"/>
</dbReference>
<dbReference type="InterPro" id="IPR036074">
    <property type="entry name" value="CbiD_sf"/>
</dbReference>
<dbReference type="PANTHER" id="PTHR35863">
    <property type="entry name" value="COBALT-PRECORRIN-5B C(1)-METHYLTRANSFERASE"/>
    <property type="match status" value="1"/>
</dbReference>
<dbReference type="GO" id="GO:0019251">
    <property type="term" value="P:anaerobic cobalamin biosynthetic process"/>
    <property type="evidence" value="ECO:0007669"/>
    <property type="project" value="UniProtKB-UniRule"/>
</dbReference>
<evidence type="ECO:0000256" key="3">
    <source>
        <dbReference type="ARBA" id="ARBA00022679"/>
    </source>
</evidence>
<evidence type="ECO:0000256" key="4">
    <source>
        <dbReference type="ARBA" id="ARBA00022691"/>
    </source>
</evidence>
<dbReference type="NCBIfam" id="TIGR00312">
    <property type="entry name" value="cbiD"/>
    <property type="match status" value="1"/>
</dbReference>
<accession>A0A7G6E0S4</accession>
<comment type="similarity">
    <text evidence="5">Belongs to the CbiD family.</text>
</comment>
<keyword evidence="2 5" id="KW-0489">Methyltransferase</keyword>
<comment type="pathway">
    <text evidence="5">Cofactor biosynthesis; adenosylcobalamin biosynthesis; cob(II)yrinate a,c-diamide from sirohydrochlorin (anaerobic route): step 6/10.</text>
</comment>
<evidence type="ECO:0000313" key="7">
    <source>
        <dbReference type="Proteomes" id="UP000515847"/>
    </source>
</evidence>
<dbReference type="EMBL" id="CP045798">
    <property type="protein sequence ID" value="QNB45678.1"/>
    <property type="molecule type" value="Genomic_DNA"/>
</dbReference>
<dbReference type="InterPro" id="IPR002748">
    <property type="entry name" value="CbiD"/>
</dbReference>
<protein>
    <recommendedName>
        <fullName evidence="5">Cobalt-precorrin-5B C(1)-methyltransferase</fullName>
        <ecNumber evidence="5">2.1.1.195</ecNumber>
    </recommendedName>
    <alternativeName>
        <fullName evidence="5">Cobalt-precorrin-6A synthase</fullName>
    </alternativeName>
</protein>
<dbReference type="SUPFAM" id="SSF111342">
    <property type="entry name" value="CbiD-like"/>
    <property type="match status" value="1"/>
</dbReference>
<keyword evidence="3 5" id="KW-0808">Transferase</keyword>
<evidence type="ECO:0000256" key="2">
    <source>
        <dbReference type="ARBA" id="ARBA00022603"/>
    </source>
</evidence>
<dbReference type="HAMAP" id="MF_00787">
    <property type="entry name" value="CbiD"/>
    <property type="match status" value="1"/>
</dbReference>